<evidence type="ECO:0000313" key="1">
    <source>
        <dbReference type="EMBL" id="MCI04307.1"/>
    </source>
</evidence>
<evidence type="ECO:0000313" key="2">
    <source>
        <dbReference type="Proteomes" id="UP000265520"/>
    </source>
</evidence>
<proteinExistence type="predicted"/>
<sequence>NTDRASKEGMRAGCGGFIRGSDEEWLGGFVKGIRVCSADVAEL</sequence>
<gene>
    <name evidence="1" type="ORF">A2U01_0025354</name>
</gene>
<reference evidence="1 2" key="1">
    <citation type="journal article" date="2018" name="Front. Plant Sci.">
        <title>Red Clover (Trifolium pratense) and Zigzag Clover (T. medium) - A Picture of Genomic Similarities and Differences.</title>
        <authorList>
            <person name="Dluhosova J."/>
            <person name="Istvanek J."/>
            <person name="Nedelnik J."/>
            <person name="Repkova J."/>
        </authorList>
    </citation>
    <scope>NUCLEOTIDE SEQUENCE [LARGE SCALE GENOMIC DNA]</scope>
    <source>
        <strain evidence="2">cv. 10/8</strain>
        <tissue evidence="1">Leaf</tissue>
    </source>
</reference>
<feature type="non-terminal residue" evidence="1">
    <location>
        <position position="1"/>
    </location>
</feature>
<dbReference type="EMBL" id="LXQA010054949">
    <property type="protein sequence ID" value="MCI04307.1"/>
    <property type="molecule type" value="Genomic_DNA"/>
</dbReference>
<dbReference type="Proteomes" id="UP000265520">
    <property type="component" value="Unassembled WGS sequence"/>
</dbReference>
<keyword evidence="2" id="KW-1185">Reference proteome</keyword>
<dbReference type="AlphaFoldDB" id="A0A392NWW3"/>
<comment type="caution">
    <text evidence="1">The sequence shown here is derived from an EMBL/GenBank/DDBJ whole genome shotgun (WGS) entry which is preliminary data.</text>
</comment>
<protein>
    <submittedName>
        <fullName evidence="1">Uncharacterized protein</fullName>
    </submittedName>
</protein>
<organism evidence="1 2">
    <name type="scientific">Trifolium medium</name>
    <dbReference type="NCBI Taxonomy" id="97028"/>
    <lineage>
        <taxon>Eukaryota</taxon>
        <taxon>Viridiplantae</taxon>
        <taxon>Streptophyta</taxon>
        <taxon>Embryophyta</taxon>
        <taxon>Tracheophyta</taxon>
        <taxon>Spermatophyta</taxon>
        <taxon>Magnoliopsida</taxon>
        <taxon>eudicotyledons</taxon>
        <taxon>Gunneridae</taxon>
        <taxon>Pentapetalae</taxon>
        <taxon>rosids</taxon>
        <taxon>fabids</taxon>
        <taxon>Fabales</taxon>
        <taxon>Fabaceae</taxon>
        <taxon>Papilionoideae</taxon>
        <taxon>50 kb inversion clade</taxon>
        <taxon>NPAAA clade</taxon>
        <taxon>Hologalegina</taxon>
        <taxon>IRL clade</taxon>
        <taxon>Trifolieae</taxon>
        <taxon>Trifolium</taxon>
    </lineage>
</organism>
<name>A0A392NWW3_9FABA</name>
<accession>A0A392NWW3</accession>